<dbReference type="RefSeq" id="WP_150234364.1">
    <property type="nucleotide sequence ID" value="NZ_BNBE01000004.1"/>
</dbReference>
<evidence type="ECO:0000256" key="1">
    <source>
        <dbReference type="SAM" id="MobiDB-lite"/>
    </source>
</evidence>
<protein>
    <recommendedName>
        <fullName evidence="2">DUF5709 domain-containing protein</fullName>
    </recommendedName>
</protein>
<dbReference type="GeneID" id="95662699"/>
<organism evidence="3 4">
    <name type="scientific">Streptomyces filamentosus</name>
    <name type="common">Streptomyces roseosporus</name>
    <dbReference type="NCBI Taxonomy" id="67294"/>
    <lineage>
        <taxon>Bacteria</taxon>
        <taxon>Bacillati</taxon>
        <taxon>Actinomycetota</taxon>
        <taxon>Actinomycetes</taxon>
        <taxon>Kitasatosporales</taxon>
        <taxon>Streptomycetaceae</taxon>
        <taxon>Streptomyces</taxon>
    </lineage>
</organism>
<gene>
    <name evidence="3" type="ORF">GCM10017667_76140</name>
</gene>
<name>A0A919BZS0_STRFL</name>
<accession>A0A919BZS0</accession>
<dbReference type="EMBL" id="BNBE01000004">
    <property type="protein sequence ID" value="GHG27932.1"/>
    <property type="molecule type" value="Genomic_DNA"/>
</dbReference>
<dbReference type="Pfam" id="PF18970">
    <property type="entry name" value="DUF5709"/>
    <property type="match status" value="1"/>
</dbReference>
<feature type="compositionally biased region" description="Basic and acidic residues" evidence="1">
    <location>
        <begin position="62"/>
        <end position="75"/>
    </location>
</feature>
<reference evidence="3" key="2">
    <citation type="submission" date="2020-09" db="EMBL/GenBank/DDBJ databases">
        <authorList>
            <person name="Sun Q."/>
            <person name="Ohkuma M."/>
        </authorList>
    </citation>
    <scope>NUCLEOTIDE SEQUENCE</scope>
    <source>
        <strain evidence="3">JCM 4122</strain>
    </source>
</reference>
<dbReference type="InterPro" id="IPR043763">
    <property type="entry name" value="DUF5709"/>
</dbReference>
<reference evidence="3" key="1">
    <citation type="journal article" date="2014" name="Int. J. Syst. Evol. Microbiol.">
        <title>Complete genome sequence of Corynebacterium casei LMG S-19264T (=DSM 44701T), isolated from a smear-ripened cheese.</title>
        <authorList>
            <consortium name="US DOE Joint Genome Institute (JGI-PGF)"/>
            <person name="Walter F."/>
            <person name="Albersmeier A."/>
            <person name="Kalinowski J."/>
            <person name="Ruckert C."/>
        </authorList>
    </citation>
    <scope>NUCLEOTIDE SEQUENCE</scope>
    <source>
        <strain evidence="3">JCM 4122</strain>
    </source>
</reference>
<dbReference type="Proteomes" id="UP000632849">
    <property type="component" value="Unassembled WGS sequence"/>
</dbReference>
<proteinExistence type="predicted"/>
<sequence>MTENDARGDDVYQPDGSETQDDEGLLDAGDTLDGPLDDPYDAGYSPPDRPWGAGHTGETAEEQERGETLDERLAEEVPDLTVPDGDGIGDAPDTDGEALDGEVGGRRAGRLVSSDEDPGSEDWTAMEAQDAGLDGGAASAEEAAVHVIDE</sequence>
<dbReference type="AlphaFoldDB" id="A0A919BZS0"/>
<evidence type="ECO:0000313" key="4">
    <source>
        <dbReference type="Proteomes" id="UP000632849"/>
    </source>
</evidence>
<feature type="domain" description="DUF5709" evidence="2">
    <location>
        <begin position="102"/>
        <end position="150"/>
    </location>
</feature>
<evidence type="ECO:0000313" key="3">
    <source>
        <dbReference type="EMBL" id="GHG27932.1"/>
    </source>
</evidence>
<keyword evidence="4" id="KW-1185">Reference proteome</keyword>
<feature type="compositionally biased region" description="Basic and acidic residues" evidence="1">
    <location>
        <begin position="1"/>
        <end position="10"/>
    </location>
</feature>
<evidence type="ECO:0000259" key="2">
    <source>
        <dbReference type="Pfam" id="PF18970"/>
    </source>
</evidence>
<feature type="region of interest" description="Disordered" evidence="1">
    <location>
        <begin position="1"/>
        <end position="122"/>
    </location>
</feature>
<comment type="caution">
    <text evidence="3">The sequence shown here is derived from an EMBL/GenBank/DDBJ whole genome shotgun (WGS) entry which is preliminary data.</text>
</comment>